<dbReference type="PANTHER" id="PTHR35602">
    <property type="entry name" value="ESTERASE YQIA-RELATED"/>
    <property type="match status" value="1"/>
</dbReference>
<sequence length="59" mass="6810">MLNQAEDFWLLQQTGDEVLDYREAVKKYALSKQTIEAGGNHSFAGFERYPSLIIDFLQL</sequence>
<dbReference type="InterPro" id="IPR008886">
    <property type="entry name" value="UPF0227/Esterase_YqiA"/>
</dbReference>
<gene>
    <name evidence="1" type="ORF">SAMN05216302_100226</name>
</gene>
<evidence type="ECO:0008006" key="3">
    <source>
        <dbReference type="Google" id="ProtNLM"/>
    </source>
</evidence>
<dbReference type="Proteomes" id="UP000199533">
    <property type="component" value="Unassembled WGS sequence"/>
</dbReference>
<keyword evidence="2" id="KW-1185">Reference proteome</keyword>
<proteinExistence type="predicted"/>
<dbReference type="EMBL" id="FOSP01000002">
    <property type="protein sequence ID" value="SFK21569.1"/>
    <property type="molecule type" value="Genomic_DNA"/>
</dbReference>
<evidence type="ECO:0000313" key="2">
    <source>
        <dbReference type="Proteomes" id="UP000199533"/>
    </source>
</evidence>
<dbReference type="AlphaFoldDB" id="A0A1I3XQF6"/>
<dbReference type="InterPro" id="IPR029058">
    <property type="entry name" value="AB_hydrolase_fold"/>
</dbReference>
<evidence type="ECO:0000313" key="1">
    <source>
        <dbReference type="EMBL" id="SFK21569.1"/>
    </source>
</evidence>
<name>A0A1I3XQF6_9PROT</name>
<protein>
    <recommendedName>
        <fullName evidence="3">Esterase</fullName>
    </recommendedName>
</protein>
<dbReference type="STRING" id="52441.SAMN05216302_100226"/>
<dbReference type="Gene3D" id="3.40.50.1820">
    <property type="entry name" value="alpha/beta hydrolase"/>
    <property type="match status" value="1"/>
</dbReference>
<dbReference type="PANTHER" id="PTHR35602:SF3">
    <property type="entry name" value="ESTERASE YQIA"/>
    <property type="match status" value="1"/>
</dbReference>
<accession>A0A1I3XQF6</accession>
<reference evidence="2" key="1">
    <citation type="submission" date="2016-10" db="EMBL/GenBank/DDBJ databases">
        <authorList>
            <person name="Varghese N."/>
            <person name="Submissions S."/>
        </authorList>
    </citation>
    <scope>NUCLEOTIDE SEQUENCE [LARGE SCALE GENOMIC DNA]</scope>
    <source>
        <strain evidence="2">Nm69</strain>
    </source>
</reference>
<dbReference type="Pfam" id="PF05728">
    <property type="entry name" value="UPF0227"/>
    <property type="match status" value="1"/>
</dbReference>
<organism evidence="1 2">
    <name type="scientific">Nitrosomonas aestuarii</name>
    <dbReference type="NCBI Taxonomy" id="52441"/>
    <lineage>
        <taxon>Bacteria</taxon>
        <taxon>Pseudomonadati</taxon>
        <taxon>Pseudomonadota</taxon>
        <taxon>Betaproteobacteria</taxon>
        <taxon>Nitrosomonadales</taxon>
        <taxon>Nitrosomonadaceae</taxon>
        <taxon>Nitrosomonas</taxon>
    </lineage>
</organism>